<evidence type="ECO:0000256" key="1">
    <source>
        <dbReference type="ARBA" id="ARBA00001964"/>
    </source>
</evidence>
<dbReference type="InterPro" id="IPR029061">
    <property type="entry name" value="THDP-binding"/>
</dbReference>
<dbReference type="SUPFAM" id="SSF52922">
    <property type="entry name" value="TK C-terminal domain-like"/>
    <property type="match status" value="1"/>
</dbReference>
<reference evidence="5 6" key="1">
    <citation type="submission" date="2019-11" db="EMBL/GenBank/DDBJ databases">
        <title>Draft genome of Amycolatopsis RM579.</title>
        <authorList>
            <person name="Duangmal K."/>
            <person name="Mingma R."/>
        </authorList>
    </citation>
    <scope>NUCLEOTIDE SEQUENCE [LARGE SCALE GENOMIC DNA]</scope>
    <source>
        <strain evidence="5 6">RM579</strain>
    </source>
</reference>
<accession>A0A6N7YUR1</accession>
<proteinExistence type="predicted"/>
<dbReference type="Gene3D" id="3.40.50.920">
    <property type="match status" value="1"/>
</dbReference>
<comment type="caution">
    <text evidence="5">The sequence shown here is derived from an EMBL/GenBank/DDBJ whole genome shotgun (WGS) entry which is preliminary data.</text>
</comment>
<dbReference type="Gene3D" id="3.40.50.970">
    <property type="match status" value="1"/>
</dbReference>
<name>A0A6N7YUR1_9PSEU</name>
<sequence>MKAAIHEALDEALTEDPRVFLLGEDVADPGGGISGVTLGLSAKHGADRVLDTPISEAAILGAAVGAALEGQRPIAEIMIMDFIAIAMDQIVNAAAKARFMSAGRTTCPLTIRTMTMGGSGAGATHTQSLEGWFMGVPGLKVIVPSTPADAKGLLRTAIADPDPCLFVESRILYGVRGEVPPGEHRVPLGKADVKRPGTDATIVTYGRGVHESLAAADILREAGIDVEVLDLRTLVPLDMRTVLGSVARTRRAVVVHHATRFAGPGAEVAAQIADQLFGQLAAPVARVGGAFRPNAAKALEARTSPTPDRIVEAVRATMEISR</sequence>
<evidence type="ECO:0000256" key="2">
    <source>
        <dbReference type="ARBA" id="ARBA00023002"/>
    </source>
</evidence>
<keyword evidence="3" id="KW-0786">Thiamine pyrophosphate</keyword>
<comment type="cofactor">
    <cofactor evidence="1">
        <name>thiamine diphosphate</name>
        <dbReference type="ChEBI" id="CHEBI:58937"/>
    </cofactor>
</comment>
<evidence type="ECO:0000259" key="4">
    <source>
        <dbReference type="PROSITE" id="PS50206"/>
    </source>
</evidence>
<dbReference type="FunFam" id="3.40.50.970:FF:000001">
    <property type="entry name" value="Pyruvate dehydrogenase E1 beta subunit"/>
    <property type="match status" value="1"/>
</dbReference>
<dbReference type="Pfam" id="PF02780">
    <property type="entry name" value="Transketolase_C"/>
    <property type="match status" value="1"/>
</dbReference>
<dbReference type="SUPFAM" id="SSF52518">
    <property type="entry name" value="Thiamin diphosphate-binding fold (THDP-binding)"/>
    <property type="match status" value="1"/>
</dbReference>
<evidence type="ECO:0000256" key="3">
    <source>
        <dbReference type="ARBA" id="ARBA00023052"/>
    </source>
</evidence>
<feature type="domain" description="Rhodanese" evidence="4">
    <location>
        <begin position="160"/>
        <end position="236"/>
    </location>
</feature>
<dbReference type="Proteomes" id="UP000440096">
    <property type="component" value="Unassembled WGS sequence"/>
</dbReference>
<dbReference type="SMART" id="SM00861">
    <property type="entry name" value="Transket_pyr"/>
    <property type="match status" value="1"/>
</dbReference>
<dbReference type="CDD" id="cd07036">
    <property type="entry name" value="TPP_PYR_E1-PDHc-beta_like"/>
    <property type="match status" value="1"/>
</dbReference>
<gene>
    <name evidence="5" type="ORF">GKO32_16975</name>
</gene>
<dbReference type="GO" id="GO:0000287">
    <property type="term" value="F:magnesium ion binding"/>
    <property type="evidence" value="ECO:0007669"/>
    <property type="project" value="UniProtKB-ARBA"/>
</dbReference>
<evidence type="ECO:0000313" key="5">
    <source>
        <dbReference type="EMBL" id="MTD55658.1"/>
    </source>
</evidence>
<protein>
    <submittedName>
        <fullName evidence="5">Alpha-ketoacid dehydrogenase subunit beta</fullName>
    </submittedName>
</protein>
<dbReference type="PANTHER" id="PTHR43257:SF2">
    <property type="entry name" value="PYRUVATE DEHYDROGENASE E1 COMPONENT SUBUNIT BETA"/>
    <property type="match status" value="1"/>
</dbReference>
<keyword evidence="6" id="KW-1185">Reference proteome</keyword>
<organism evidence="5 6">
    <name type="scientific">Amycolatopsis pithecellobii</name>
    <dbReference type="NCBI Taxonomy" id="664692"/>
    <lineage>
        <taxon>Bacteria</taxon>
        <taxon>Bacillati</taxon>
        <taxon>Actinomycetota</taxon>
        <taxon>Actinomycetes</taxon>
        <taxon>Pseudonocardiales</taxon>
        <taxon>Pseudonocardiaceae</taxon>
        <taxon>Amycolatopsis</taxon>
    </lineage>
</organism>
<dbReference type="AlphaFoldDB" id="A0A6N7YUR1"/>
<dbReference type="InterPro" id="IPR005475">
    <property type="entry name" value="Transketolase-like_Pyr-bd"/>
</dbReference>
<dbReference type="GO" id="GO:0016491">
    <property type="term" value="F:oxidoreductase activity"/>
    <property type="evidence" value="ECO:0007669"/>
    <property type="project" value="UniProtKB-KW"/>
</dbReference>
<dbReference type="PROSITE" id="PS50206">
    <property type="entry name" value="RHODANESE_3"/>
    <property type="match status" value="1"/>
</dbReference>
<dbReference type="Pfam" id="PF02779">
    <property type="entry name" value="Transket_pyr"/>
    <property type="match status" value="1"/>
</dbReference>
<dbReference type="FunFam" id="3.40.50.920:FF:000001">
    <property type="entry name" value="Pyruvate dehydrogenase E1 beta subunit"/>
    <property type="match status" value="1"/>
</dbReference>
<dbReference type="InterPro" id="IPR033248">
    <property type="entry name" value="Transketolase_C"/>
</dbReference>
<dbReference type="OrthoDB" id="3457658at2"/>
<dbReference type="EMBL" id="WMBA01000024">
    <property type="protein sequence ID" value="MTD55658.1"/>
    <property type="molecule type" value="Genomic_DNA"/>
</dbReference>
<dbReference type="InterPro" id="IPR001763">
    <property type="entry name" value="Rhodanese-like_dom"/>
</dbReference>
<dbReference type="InterPro" id="IPR009014">
    <property type="entry name" value="Transketo_C/PFOR_II"/>
</dbReference>
<keyword evidence="2" id="KW-0560">Oxidoreductase</keyword>
<evidence type="ECO:0000313" key="6">
    <source>
        <dbReference type="Proteomes" id="UP000440096"/>
    </source>
</evidence>
<dbReference type="PANTHER" id="PTHR43257">
    <property type="entry name" value="PYRUVATE DEHYDROGENASE E1 COMPONENT BETA SUBUNIT"/>
    <property type="match status" value="1"/>
</dbReference>